<dbReference type="HOGENOM" id="CLU_159290_0_0_11"/>
<dbReference type="GeneID" id="91486997"/>
<dbReference type="eggNOG" id="ENOG50342JU">
    <property type="taxonomic scope" value="Bacteria"/>
</dbReference>
<proteinExistence type="predicted"/>
<protein>
    <submittedName>
        <fullName evidence="1">Uncharacterized protein</fullName>
    </submittedName>
</protein>
<dbReference type="AlphaFoldDB" id="D7AX76"/>
<name>D7AX76_NOCDD</name>
<organism evidence="1 2">
    <name type="scientific">Nocardiopsis dassonvillei (strain ATCC 23218 / DSM 43111 / CIP 107115 / JCM 7437 / KCTC 9190 / NBRC 14626 / NCTC 10488 / NRRL B-5397 / IMRU 509)</name>
    <name type="common">Actinomadura dassonvillei</name>
    <dbReference type="NCBI Taxonomy" id="446468"/>
    <lineage>
        <taxon>Bacteria</taxon>
        <taxon>Bacillati</taxon>
        <taxon>Actinomycetota</taxon>
        <taxon>Actinomycetes</taxon>
        <taxon>Streptosporangiales</taxon>
        <taxon>Nocardiopsidaceae</taxon>
        <taxon>Nocardiopsis</taxon>
    </lineage>
</organism>
<evidence type="ECO:0000313" key="1">
    <source>
        <dbReference type="EMBL" id="ADH69846.1"/>
    </source>
</evidence>
<keyword evidence="2" id="KW-1185">Reference proteome</keyword>
<dbReference type="OrthoDB" id="3429377at2"/>
<dbReference type="RefSeq" id="WP_013155453.1">
    <property type="nucleotide sequence ID" value="NC_014210.1"/>
</dbReference>
<dbReference type="Pfam" id="PF19686">
    <property type="entry name" value="DUF6188"/>
    <property type="match status" value="1"/>
</dbReference>
<gene>
    <name evidence="1" type="ordered locus">Ndas_4457</name>
</gene>
<reference evidence="1 2" key="1">
    <citation type="journal article" date="2010" name="Stand. Genomic Sci.">
        <title>Complete genome sequence of Nocardiopsis dassonvillei type strain (IMRU 509).</title>
        <authorList>
            <person name="Sun H."/>
            <person name="Lapidus A."/>
            <person name="Nolan M."/>
            <person name="Lucas S."/>
            <person name="Del Rio T.G."/>
            <person name="Tice H."/>
            <person name="Cheng J.F."/>
            <person name="Tapia R."/>
            <person name="Han C."/>
            <person name="Goodwin L."/>
            <person name="Pitluck S."/>
            <person name="Pagani I."/>
            <person name="Ivanova N."/>
            <person name="Mavromatis K."/>
            <person name="Mikhailova N."/>
            <person name="Pati A."/>
            <person name="Chen A."/>
            <person name="Palaniappan K."/>
            <person name="Land M."/>
            <person name="Hauser L."/>
            <person name="Chang Y.J."/>
            <person name="Jeffries C.D."/>
            <person name="Djao O.D."/>
            <person name="Rohde M."/>
            <person name="Sikorski J."/>
            <person name="Goker M."/>
            <person name="Woyke T."/>
            <person name="Bristow J."/>
            <person name="Eisen J.A."/>
            <person name="Markowitz V."/>
            <person name="Hugenholtz P."/>
            <person name="Kyrpides N.C."/>
            <person name="Klenk H.P."/>
        </authorList>
    </citation>
    <scope>NUCLEOTIDE SEQUENCE [LARGE SCALE GENOMIC DNA]</scope>
    <source>
        <strain evidence="2">ATCC 23218 / DSM 43111 / CIP 107115 / JCM 7437 / KCTC 9190 / NBRC 14626 / NCTC 10488 / NRRL B-5397 / IMRU 509</strain>
    </source>
</reference>
<dbReference type="EMBL" id="CP002040">
    <property type="protein sequence ID" value="ADH69846.1"/>
    <property type="molecule type" value="Genomic_DNA"/>
</dbReference>
<dbReference type="InterPro" id="IPR046179">
    <property type="entry name" value="DUF6188"/>
</dbReference>
<dbReference type="KEGG" id="nda:Ndas_4457"/>
<dbReference type="Proteomes" id="UP000002219">
    <property type="component" value="Chromosome 1"/>
</dbReference>
<sequence>MKIPVELVGTQVTRTAFDHQVRITFTGHGPGGRVRLDGELVIETTLSLTDAGGRQVVLTPGTGTCLAPLLGLFARTVAEVEITGRGTLRLVFDDGTWLSVAPDPDYESWGLTGVGLDPVLVGSGGEADWRR</sequence>
<evidence type="ECO:0000313" key="2">
    <source>
        <dbReference type="Proteomes" id="UP000002219"/>
    </source>
</evidence>
<accession>D7AX76</accession>